<proteinExistence type="predicted"/>
<evidence type="ECO:0000256" key="1">
    <source>
        <dbReference type="SAM" id="Phobius"/>
    </source>
</evidence>
<feature type="transmembrane region" description="Helical" evidence="1">
    <location>
        <begin position="125"/>
        <end position="146"/>
    </location>
</feature>
<organism evidence="2 3">
    <name type="scientific">Gardnerella pickettii JCP7719</name>
    <dbReference type="NCBI Taxonomy" id="1261061"/>
    <lineage>
        <taxon>Bacteria</taxon>
        <taxon>Bacillati</taxon>
        <taxon>Actinomycetota</taxon>
        <taxon>Actinomycetes</taxon>
        <taxon>Bifidobacteriales</taxon>
        <taxon>Bifidobacteriaceae</taxon>
        <taxon>Gardnerella</taxon>
        <taxon>Gardnerella pickettii</taxon>
    </lineage>
</organism>
<keyword evidence="1" id="KW-1133">Transmembrane helix</keyword>
<reference evidence="2 3" key="1">
    <citation type="submission" date="2013-06" db="EMBL/GenBank/DDBJ databases">
        <authorList>
            <person name="Weinstock G."/>
            <person name="Sodergren E."/>
            <person name="Lobos E.A."/>
            <person name="Fulton L."/>
            <person name="Fulton R."/>
            <person name="Courtney L."/>
            <person name="Fronick C."/>
            <person name="O'Laughlin M."/>
            <person name="Godfrey J."/>
            <person name="Wilson R.M."/>
            <person name="Miner T."/>
            <person name="Farmer C."/>
            <person name="Delehaunty K."/>
            <person name="Cordes M."/>
            <person name="Minx P."/>
            <person name="Tomlinson C."/>
            <person name="Chen J."/>
            <person name="Wollam A."/>
            <person name="Pepin K.H."/>
            <person name="Bhonagiri V."/>
            <person name="Zhang X."/>
            <person name="Warren W."/>
            <person name="Mitreva M."/>
            <person name="Mardis E.R."/>
            <person name="Wilson R.K."/>
        </authorList>
    </citation>
    <scope>NUCLEOTIDE SEQUENCE [LARGE SCALE GENOMIC DNA]</scope>
    <source>
        <strain evidence="2 3">JCP7719</strain>
    </source>
</reference>
<keyword evidence="1" id="KW-0472">Membrane</keyword>
<gene>
    <name evidence="2" type="ORF">HMPREF1576_00752</name>
</gene>
<comment type="caution">
    <text evidence="2">The sequence shown here is derived from an EMBL/GenBank/DDBJ whole genome shotgun (WGS) entry which is preliminary data.</text>
</comment>
<dbReference type="AlphaFoldDB" id="S4H491"/>
<feature type="transmembrane region" description="Helical" evidence="1">
    <location>
        <begin position="85"/>
        <end position="113"/>
    </location>
</feature>
<protein>
    <submittedName>
        <fullName evidence="2">Uncharacterized protein</fullName>
    </submittedName>
</protein>
<sequence length="220" mass="23772">MAILAVKMAVKMVETVSVAEDSTRVVSTKMVSIAAVSTKTVSIKMDSRRAVLRKTRIASLMAMVSAGLIAIIADLTEKIIAKIDIIAKISAIAIIDTITAITISAQIVVLSLIQRNRAIQDTRSLISIIAIIEIIAQSVAIASLTAQNAMIDALKIIVADSTRMASIRVALRRTILESAIQSHLSALKMDLVETRMELFLTHLKTRIQIGVRASQKCLRA</sequence>
<evidence type="ECO:0000313" key="3">
    <source>
        <dbReference type="Proteomes" id="UP000014601"/>
    </source>
</evidence>
<evidence type="ECO:0000313" key="2">
    <source>
        <dbReference type="EMBL" id="EPI50705.1"/>
    </source>
</evidence>
<accession>S4H491</accession>
<dbReference type="HOGENOM" id="CLU_1281659_0_0_11"/>
<feature type="transmembrane region" description="Helical" evidence="1">
    <location>
        <begin position="57"/>
        <end position="73"/>
    </location>
</feature>
<keyword evidence="1" id="KW-0812">Transmembrane</keyword>
<dbReference type="PATRIC" id="fig|1261061.4.peg.656"/>
<dbReference type="EMBL" id="ATJO01000061">
    <property type="protein sequence ID" value="EPI50705.1"/>
    <property type="molecule type" value="Genomic_DNA"/>
</dbReference>
<dbReference type="Proteomes" id="UP000014601">
    <property type="component" value="Unassembled WGS sequence"/>
</dbReference>
<name>S4H491_9BIFI</name>